<dbReference type="Gene3D" id="3.40.50.720">
    <property type="entry name" value="NAD(P)-binding Rossmann-like Domain"/>
    <property type="match status" value="2"/>
</dbReference>
<dbReference type="OrthoDB" id="7209874at2"/>
<evidence type="ECO:0000256" key="2">
    <source>
        <dbReference type="ARBA" id="ARBA00007637"/>
    </source>
</evidence>
<comment type="similarity">
    <text evidence="2">Belongs to the NAD(P)-dependent epimerase/dehydratase family.</text>
</comment>
<dbReference type="Gene3D" id="3.90.25.10">
    <property type="entry name" value="UDP-galactose 4-epimerase, domain 1"/>
    <property type="match status" value="1"/>
</dbReference>
<reference evidence="4 5" key="1">
    <citation type="submission" date="2019-03" db="EMBL/GenBank/DDBJ databases">
        <title>Genomic Encyclopedia of Type Strains, Phase III (KMG-III): the genomes of soil and plant-associated and newly described type strains.</title>
        <authorList>
            <person name="Whitman W."/>
        </authorList>
    </citation>
    <scope>NUCLEOTIDE SEQUENCE [LARGE SCALE GENOMIC DNA]</scope>
    <source>
        <strain evidence="4 5">CGMCC 1.7002</strain>
    </source>
</reference>
<name>A0A4R6VV32_9HYPH</name>
<comment type="pathway">
    <text evidence="1">Bacterial outer membrane biogenesis; LPS O-antigen biosynthesis.</text>
</comment>
<dbReference type="AlphaFoldDB" id="A0A4R6VV32"/>
<dbReference type="EMBL" id="SNYR01000002">
    <property type="protein sequence ID" value="TDQ64081.1"/>
    <property type="molecule type" value="Genomic_DNA"/>
</dbReference>
<sequence length="287" mass="31978">MVYMLVHPPQKLVIAMGEQFTVFGARGYIGEALVQHLRTQGHQVQAITRDNWPEKGSQLGHVVFAAGMAANYRQNLIGTLQSQTILPTKLIEETNFSSFLYLSSTRLYGGASSTDEDAKLQVCPQNAEDIYNLTKATSECYLLAQDNPKIRVARLSNVYGQYKNTNSFLAAILWSAAQKGEVFFETDAASSKDYIPLDKCVDRLAKIALTAERRIYNVARGERVSHDQIARKLSDLGIAVRFQKNAPLQSFPEINTAKMDAEFGAIKSNLIERLPMLLEEIKAKANQ</sequence>
<comment type="caution">
    <text evidence="4">The sequence shown here is derived from an EMBL/GenBank/DDBJ whole genome shotgun (WGS) entry which is preliminary data.</text>
</comment>
<dbReference type="CDD" id="cd08946">
    <property type="entry name" value="SDR_e"/>
    <property type="match status" value="1"/>
</dbReference>
<evidence type="ECO:0000313" key="4">
    <source>
        <dbReference type="EMBL" id="TDQ64081.1"/>
    </source>
</evidence>
<evidence type="ECO:0000313" key="5">
    <source>
        <dbReference type="Proteomes" id="UP000295391"/>
    </source>
</evidence>
<evidence type="ECO:0000259" key="3">
    <source>
        <dbReference type="Pfam" id="PF01370"/>
    </source>
</evidence>
<accession>A0A4R6VV32</accession>
<dbReference type="SUPFAM" id="SSF51735">
    <property type="entry name" value="NAD(P)-binding Rossmann-fold domains"/>
    <property type="match status" value="1"/>
</dbReference>
<keyword evidence="5" id="KW-1185">Reference proteome</keyword>
<dbReference type="PANTHER" id="PTHR43000">
    <property type="entry name" value="DTDP-D-GLUCOSE 4,6-DEHYDRATASE-RELATED"/>
    <property type="match status" value="1"/>
</dbReference>
<protein>
    <submittedName>
        <fullName evidence="4">Nucleoside-diphosphate-sugar epimerase</fullName>
    </submittedName>
</protein>
<gene>
    <name evidence="4" type="ORF">ATL17_2092</name>
</gene>
<dbReference type="InterPro" id="IPR036291">
    <property type="entry name" value="NAD(P)-bd_dom_sf"/>
</dbReference>
<proteinExistence type="inferred from homology"/>
<dbReference type="Pfam" id="PF01370">
    <property type="entry name" value="Epimerase"/>
    <property type="match status" value="1"/>
</dbReference>
<feature type="domain" description="NAD-dependent epimerase/dehydratase" evidence="3">
    <location>
        <begin position="21"/>
        <end position="219"/>
    </location>
</feature>
<evidence type="ECO:0000256" key="1">
    <source>
        <dbReference type="ARBA" id="ARBA00005125"/>
    </source>
</evidence>
<dbReference type="Proteomes" id="UP000295391">
    <property type="component" value="Unassembled WGS sequence"/>
</dbReference>
<dbReference type="InterPro" id="IPR001509">
    <property type="entry name" value="Epimerase_deHydtase"/>
</dbReference>
<organism evidence="4 5">
    <name type="scientific">Maritalea mobilis</name>
    <dbReference type="NCBI Taxonomy" id="483324"/>
    <lineage>
        <taxon>Bacteria</taxon>
        <taxon>Pseudomonadati</taxon>
        <taxon>Pseudomonadota</taxon>
        <taxon>Alphaproteobacteria</taxon>
        <taxon>Hyphomicrobiales</taxon>
        <taxon>Devosiaceae</taxon>
        <taxon>Maritalea</taxon>
    </lineage>
</organism>